<dbReference type="RefSeq" id="WP_376844222.1">
    <property type="nucleotide sequence ID" value="NZ_JBHSFW010000001.1"/>
</dbReference>
<reference evidence="3" key="1">
    <citation type="journal article" date="2019" name="Int. J. Syst. Evol. Microbiol.">
        <title>The Global Catalogue of Microorganisms (GCM) 10K type strain sequencing project: providing services to taxonomists for standard genome sequencing and annotation.</title>
        <authorList>
            <consortium name="The Broad Institute Genomics Platform"/>
            <consortium name="The Broad Institute Genome Sequencing Center for Infectious Disease"/>
            <person name="Wu L."/>
            <person name="Ma J."/>
        </authorList>
    </citation>
    <scope>NUCLEOTIDE SEQUENCE [LARGE SCALE GENOMIC DNA]</scope>
    <source>
        <strain evidence="3">CGMCC 1.16306</strain>
    </source>
</reference>
<evidence type="ECO:0000313" key="3">
    <source>
        <dbReference type="Proteomes" id="UP001596022"/>
    </source>
</evidence>
<evidence type="ECO:0000313" key="2">
    <source>
        <dbReference type="EMBL" id="MFC4617161.1"/>
    </source>
</evidence>
<keyword evidence="3" id="KW-1185">Reference proteome</keyword>
<evidence type="ECO:0000256" key="1">
    <source>
        <dbReference type="SAM" id="Phobius"/>
    </source>
</evidence>
<gene>
    <name evidence="2" type="ORF">ACFO4N_00300</name>
</gene>
<organism evidence="2 3">
    <name type="scientific">Camelliibacillus cellulosilyticus</name>
    <dbReference type="NCBI Taxonomy" id="2174486"/>
    <lineage>
        <taxon>Bacteria</taxon>
        <taxon>Bacillati</taxon>
        <taxon>Bacillota</taxon>
        <taxon>Bacilli</taxon>
        <taxon>Bacillales</taxon>
        <taxon>Sporolactobacillaceae</taxon>
        <taxon>Camelliibacillus</taxon>
    </lineage>
</organism>
<keyword evidence="1" id="KW-0812">Transmembrane</keyword>
<feature type="transmembrane region" description="Helical" evidence="1">
    <location>
        <begin position="82"/>
        <end position="104"/>
    </location>
</feature>
<dbReference type="EMBL" id="JBHSFW010000001">
    <property type="protein sequence ID" value="MFC4617161.1"/>
    <property type="molecule type" value="Genomic_DNA"/>
</dbReference>
<name>A0ABV9GJ73_9BACL</name>
<keyword evidence="1" id="KW-1133">Transmembrane helix</keyword>
<sequence length="168" mass="18333">MQVFALFEHSNSVEIAISRLQEKGIESRDIFAVPIKTPDRGMRLFDSIHDSDGISLIDLGFVLCTALGVIGASIGFKLALGPIVWGLIGAVSGFLIGVIIEFILTKTKRNYKLTERKILPVIILIVNCSEEIAGWVETVLIENKAIGVNTPQKHNPNALKSGYNSKSE</sequence>
<protein>
    <submittedName>
        <fullName evidence="2">Uncharacterized protein</fullName>
    </submittedName>
</protein>
<accession>A0ABV9GJ73</accession>
<proteinExistence type="predicted"/>
<keyword evidence="1" id="KW-0472">Membrane</keyword>
<comment type="caution">
    <text evidence="2">The sequence shown here is derived from an EMBL/GenBank/DDBJ whole genome shotgun (WGS) entry which is preliminary data.</text>
</comment>
<dbReference type="Proteomes" id="UP001596022">
    <property type="component" value="Unassembled WGS sequence"/>
</dbReference>
<feature type="transmembrane region" description="Helical" evidence="1">
    <location>
        <begin position="53"/>
        <end position="76"/>
    </location>
</feature>